<dbReference type="Proteomes" id="UP001428290">
    <property type="component" value="Unassembled WGS sequence"/>
</dbReference>
<feature type="transmembrane region" description="Helical" evidence="8">
    <location>
        <begin position="335"/>
        <end position="354"/>
    </location>
</feature>
<feature type="transmembrane region" description="Helical" evidence="8">
    <location>
        <begin position="176"/>
        <end position="202"/>
    </location>
</feature>
<feature type="transmembrane region" description="Helical" evidence="8">
    <location>
        <begin position="306"/>
        <end position="323"/>
    </location>
</feature>
<evidence type="ECO:0000256" key="5">
    <source>
        <dbReference type="ARBA" id="ARBA00022692"/>
    </source>
</evidence>
<evidence type="ECO:0000256" key="3">
    <source>
        <dbReference type="ARBA" id="ARBA00022676"/>
    </source>
</evidence>
<keyword evidence="7 8" id="KW-0472">Membrane</keyword>
<feature type="transmembrane region" description="Helical" evidence="8">
    <location>
        <begin position="7"/>
        <end position="29"/>
    </location>
</feature>
<keyword evidence="3" id="KW-0328">Glycosyltransferase</keyword>
<evidence type="ECO:0000256" key="4">
    <source>
        <dbReference type="ARBA" id="ARBA00022679"/>
    </source>
</evidence>
<proteinExistence type="predicted"/>
<dbReference type="InterPro" id="IPR050297">
    <property type="entry name" value="LipidA_mod_glycosyltrf_83"/>
</dbReference>
<evidence type="ECO:0000256" key="7">
    <source>
        <dbReference type="ARBA" id="ARBA00023136"/>
    </source>
</evidence>
<feature type="transmembrane region" description="Helical" evidence="8">
    <location>
        <begin position="214"/>
        <end position="233"/>
    </location>
</feature>
<evidence type="ECO:0000256" key="8">
    <source>
        <dbReference type="SAM" id="Phobius"/>
    </source>
</evidence>
<keyword evidence="5 8" id="KW-0812">Transmembrane</keyword>
<dbReference type="RefSeq" id="WP_345724497.1">
    <property type="nucleotide sequence ID" value="NZ_BAABRU010000026.1"/>
</dbReference>
<feature type="transmembrane region" description="Helical" evidence="8">
    <location>
        <begin position="89"/>
        <end position="111"/>
    </location>
</feature>
<dbReference type="PANTHER" id="PTHR33908">
    <property type="entry name" value="MANNOSYLTRANSFERASE YKCB-RELATED"/>
    <property type="match status" value="1"/>
</dbReference>
<feature type="transmembrane region" description="Helical" evidence="8">
    <location>
        <begin position="279"/>
        <end position="300"/>
    </location>
</feature>
<feature type="transmembrane region" description="Helical" evidence="8">
    <location>
        <begin position="148"/>
        <end position="164"/>
    </location>
</feature>
<protein>
    <recommendedName>
        <fullName evidence="11">Glycosyltransferase RgtA/B/C/D-like domain-containing protein</fullName>
    </recommendedName>
</protein>
<comment type="subcellular location">
    <subcellularLocation>
        <location evidence="1">Cell membrane</location>
        <topology evidence="1">Multi-pass membrane protein</topology>
    </subcellularLocation>
</comment>
<dbReference type="EMBL" id="BAABRU010000026">
    <property type="protein sequence ID" value="GAA5530900.1"/>
    <property type="molecule type" value="Genomic_DNA"/>
</dbReference>
<evidence type="ECO:0000256" key="1">
    <source>
        <dbReference type="ARBA" id="ARBA00004651"/>
    </source>
</evidence>
<organism evidence="9 10">
    <name type="scientific">Herpetosiphon gulosus</name>
    <dbReference type="NCBI Taxonomy" id="1973496"/>
    <lineage>
        <taxon>Bacteria</taxon>
        <taxon>Bacillati</taxon>
        <taxon>Chloroflexota</taxon>
        <taxon>Chloroflexia</taxon>
        <taxon>Herpetosiphonales</taxon>
        <taxon>Herpetosiphonaceae</taxon>
        <taxon>Herpetosiphon</taxon>
    </lineage>
</organism>
<name>A0ABP9X684_9CHLR</name>
<keyword evidence="2" id="KW-1003">Cell membrane</keyword>
<dbReference type="PANTHER" id="PTHR33908:SF11">
    <property type="entry name" value="MEMBRANE PROTEIN"/>
    <property type="match status" value="1"/>
</dbReference>
<accession>A0ABP9X684</accession>
<feature type="transmembrane region" description="Helical" evidence="8">
    <location>
        <begin position="360"/>
        <end position="378"/>
    </location>
</feature>
<evidence type="ECO:0000313" key="10">
    <source>
        <dbReference type="Proteomes" id="UP001428290"/>
    </source>
</evidence>
<evidence type="ECO:0000313" key="9">
    <source>
        <dbReference type="EMBL" id="GAA5530900.1"/>
    </source>
</evidence>
<gene>
    <name evidence="9" type="ORF">Hgul01_04724</name>
</gene>
<reference evidence="9 10" key="1">
    <citation type="submission" date="2024-02" db="EMBL/GenBank/DDBJ databases">
        <title>Herpetosiphon gulosus NBRC 112829.</title>
        <authorList>
            <person name="Ichikawa N."/>
            <person name="Katano-Makiyama Y."/>
            <person name="Hidaka K."/>
        </authorList>
    </citation>
    <scope>NUCLEOTIDE SEQUENCE [LARGE SCALE GENOMIC DNA]</scope>
    <source>
        <strain evidence="9 10">NBRC 112829</strain>
    </source>
</reference>
<sequence>MITSPKTIRWIIASIVGAGIIIRLIFALLPLQTHLLVLEDDAWMVTAIARNWAMGQGITADGITPTNGFHPLYPLTLGAIPYLLAPDNLALGFTANLLICALLASAVMWPLWHLLKHWMNWQAGLFGLILYGLNPTLVRLTVNGMETSMALLMWVTTLLVAVKIDPKKLSHNLGLAVLTAAMILTRLDGALLFAAIAAARLIWAWRAKRLRRELPMLTSYVVVTFTLLVPYFWRNLTVFGSFSPSSGKALTYLHSYVNSYAISNGLDGWYVNSAISMEILGRSVVGAAICLAIFAAFVGFWVGRQLWLGLPLLLYLPIPLVYYGYMMQQDNPRHFVPWSLAVIILLAWALAAMLQRLPSISYLAVPVILAGLLIVQTLDSSRFWQEKETAPSQSQPTMYQAALWMRDNLPSNALIGAKNSGIYQYYSGHHVLNIDGKLNNDILAVYDQRRMLDYLREKGVTHLIDQEATMADHIQFYSYQFGDRPEHRVPTTFTQFKIYGQLLLSSLGLADKPVLDRRDGFEPNQPFSSITTVIQRFPRPNDNNNPIAIFELN</sequence>
<evidence type="ECO:0000256" key="6">
    <source>
        <dbReference type="ARBA" id="ARBA00022989"/>
    </source>
</evidence>
<keyword evidence="6 8" id="KW-1133">Transmembrane helix</keyword>
<keyword evidence="4" id="KW-0808">Transferase</keyword>
<keyword evidence="10" id="KW-1185">Reference proteome</keyword>
<comment type="caution">
    <text evidence="9">The sequence shown here is derived from an EMBL/GenBank/DDBJ whole genome shotgun (WGS) entry which is preliminary data.</text>
</comment>
<evidence type="ECO:0000256" key="2">
    <source>
        <dbReference type="ARBA" id="ARBA00022475"/>
    </source>
</evidence>
<evidence type="ECO:0008006" key="11">
    <source>
        <dbReference type="Google" id="ProtNLM"/>
    </source>
</evidence>